<dbReference type="Pfam" id="PF03808">
    <property type="entry name" value="Glyco_tran_WecG"/>
    <property type="match status" value="1"/>
</dbReference>
<keyword evidence="1" id="KW-0328">Glycosyltransferase</keyword>
<keyword evidence="3" id="KW-0812">Transmembrane</keyword>
<name>A0ABW6AK40_9BACT</name>
<proteinExistence type="predicted"/>
<dbReference type="PANTHER" id="PTHR34136:SF1">
    <property type="entry name" value="UDP-N-ACETYL-D-MANNOSAMINURONIC ACID TRANSFERASE"/>
    <property type="match status" value="1"/>
</dbReference>
<dbReference type="InterPro" id="IPR004629">
    <property type="entry name" value="WecG_TagA_CpsF"/>
</dbReference>
<dbReference type="CDD" id="cd06533">
    <property type="entry name" value="Glyco_transf_WecG_TagA"/>
    <property type="match status" value="1"/>
</dbReference>
<evidence type="ECO:0000256" key="1">
    <source>
        <dbReference type="ARBA" id="ARBA00022676"/>
    </source>
</evidence>
<evidence type="ECO:0000256" key="2">
    <source>
        <dbReference type="ARBA" id="ARBA00022679"/>
    </source>
</evidence>
<comment type="caution">
    <text evidence="4">The sequence shown here is derived from an EMBL/GenBank/DDBJ whole genome shotgun (WGS) entry which is preliminary data.</text>
</comment>
<keyword evidence="5" id="KW-1185">Reference proteome</keyword>
<keyword evidence="3" id="KW-1133">Transmembrane helix</keyword>
<dbReference type="Proteomes" id="UP001597512">
    <property type="component" value="Unassembled WGS sequence"/>
</dbReference>
<organism evidence="4 5">
    <name type="scientific">Spirosoma flavum</name>
    <dbReference type="NCBI Taxonomy" id="2048557"/>
    <lineage>
        <taxon>Bacteria</taxon>
        <taxon>Pseudomonadati</taxon>
        <taxon>Bacteroidota</taxon>
        <taxon>Cytophagia</taxon>
        <taxon>Cytophagales</taxon>
        <taxon>Cytophagaceae</taxon>
        <taxon>Spirosoma</taxon>
    </lineage>
</organism>
<keyword evidence="2" id="KW-0808">Transferase</keyword>
<sequence length="263" mass="29297">MILDEKAIPAVSRSLSERLHLISLNLSPGSYSQLQDWIINAAHQRESRTVCCANVHMVIEAKQNPAIAEAVNSADWVTPDGVPLVWALRGLYGLRQDRIAGMDLAVSLLQRAADEGISVFFYGSTPQVLERLSQTCLERFPALQIAGVLSPPFRKTTPGEDNTISKQISDSGAGLVLVILGCPKQELWMAQMRGRIPAVMIGLGGALLVLAGFQTRAPLWMQQNGLEWLFRLAQEPRRLFKRYAVTNSLYIWYVGVQWITQRR</sequence>
<evidence type="ECO:0000313" key="4">
    <source>
        <dbReference type="EMBL" id="MFD2934150.1"/>
    </source>
</evidence>
<accession>A0ABW6AK40</accession>
<gene>
    <name evidence="4" type="ORF">ACFS25_10175</name>
</gene>
<evidence type="ECO:0000313" key="5">
    <source>
        <dbReference type="Proteomes" id="UP001597512"/>
    </source>
</evidence>
<dbReference type="PANTHER" id="PTHR34136">
    <property type="match status" value="1"/>
</dbReference>
<reference evidence="5" key="1">
    <citation type="journal article" date="2019" name="Int. J. Syst. Evol. Microbiol.">
        <title>The Global Catalogue of Microorganisms (GCM) 10K type strain sequencing project: providing services to taxonomists for standard genome sequencing and annotation.</title>
        <authorList>
            <consortium name="The Broad Institute Genomics Platform"/>
            <consortium name="The Broad Institute Genome Sequencing Center for Infectious Disease"/>
            <person name="Wu L."/>
            <person name="Ma J."/>
        </authorList>
    </citation>
    <scope>NUCLEOTIDE SEQUENCE [LARGE SCALE GENOMIC DNA]</scope>
    <source>
        <strain evidence="5">KCTC 52490</strain>
    </source>
</reference>
<dbReference type="RefSeq" id="WP_381499532.1">
    <property type="nucleotide sequence ID" value="NZ_JBHUOM010000002.1"/>
</dbReference>
<feature type="transmembrane region" description="Helical" evidence="3">
    <location>
        <begin position="198"/>
        <end position="219"/>
    </location>
</feature>
<protein>
    <submittedName>
        <fullName evidence="4">WecB/TagA/CpsF family glycosyltransferase</fullName>
    </submittedName>
</protein>
<keyword evidence="3" id="KW-0472">Membrane</keyword>
<evidence type="ECO:0000256" key="3">
    <source>
        <dbReference type="SAM" id="Phobius"/>
    </source>
</evidence>
<dbReference type="NCBIfam" id="TIGR00696">
    <property type="entry name" value="wecG_tagA_cpsF"/>
    <property type="match status" value="1"/>
</dbReference>
<dbReference type="EMBL" id="JBHUOM010000002">
    <property type="protein sequence ID" value="MFD2934150.1"/>
    <property type="molecule type" value="Genomic_DNA"/>
</dbReference>